<evidence type="ECO:0000256" key="13">
    <source>
        <dbReference type="PROSITE-ProRule" id="PRU00175"/>
    </source>
</evidence>
<evidence type="ECO:0000256" key="11">
    <source>
        <dbReference type="ARBA" id="ARBA00022989"/>
    </source>
</evidence>
<evidence type="ECO:0000256" key="7">
    <source>
        <dbReference type="ARBA" id="ARBA00022723"/>
    </source>
</evidence>
<evidence type="ECO:0000256" key="12">
    <source>
        <dbReference type="ARBA" id="ARBA00023136"/>
    </source>
</evidence>
<evidence type="ECO:0000256" key="8">
    <source>
        <dbReference type="ARBA" id="ARBA00022771"/>
    </source>
</evidence>
<dbReference type="SUPFAM" id="SSF57850">
    <property type="entry name" value="RING/U-box"/>
    <property type="match status" value="1"/>
</dbReference>
<accession>A0A1E5VUB1</accession>
<dbReference type="AlphaFoldDB" id="A0A1E5VUB1"/>
<organism evidence="15 16">
    <name type="scientific">Dichanthelium oligosanthes</name>
    <dbReference type="NCBI Taxonomy" id="888268"/>
    <lineage>
        <taxon>Eukaryota</taxon>
        <taxon>Viridiplantae</taxon>
        <taxon>Streptophyta</taxon>
        <taxon>Embryophyta</taxon>
        <taxon>Tracheophyta</taxon>
        <taxon>Spermatophyta</taxon>
        <taxon>Magnoliopsida</taxon>
        <taxon>Liliopsida</taxon>
        <taxon>Poales</taxon>
        <taxon>Poaceae</taxon>
        <taxon>PACMAD clade</taxon>
        <taxon>Panicoideae</taxon>
        <taxon>Panicodae</taxon>
        <taxon>Paniceae</taxon>
        <taxon>Dichantheliinae</taxon>
        <taxon>Dichanthelium</taxon>
    </lineage>
</organism>
<comment type="caution">
    <text evidence="15">The sequence shown here is derived from an EMBL/GenBank/DDBJ whole genome shotgun (WGS) entry which is preliminary data.</text>
</comment>
<evidence type="ECO:0000256" key="3">
    <source>
        <dbReference type="ARBA" id="ARBA00004906"/>
    </source>
</evidence>
<dbReference type="GO" id="GO:0008270">
    <property type="term" value="F:zinc ion binding"/>
    <property type="evidence" value="ECO:0007669"/>
    <property type="project" value="UniProtKB-KW"/>
</dbReference>
<evidence type="ECO:0000256" key="10">
    <source>
        <dbReference type="ARBA" id="ARBA00022833"/>
    </source>
</evidence>
<name>A0A1E5VUB1_9POAL</name>
<evidence type="ECO:0000259" key="14">
    <source>
        <dbReference type="PROSITE" id="PS50089"/>
    </source>
</evidence>
<protein>
    <recommendedName>
        <fullName evidence="4">RING-type E3 ubiquitin transferase</fullName>
        <ecNumber evidence="4">2.3.2.27</ecNumber>
    </recommendedName>
</protein>
<evidence type="ECO:0000256" key="9">
    <source>
        <dbReference type="ARBA" id="ARBA00022786"/>
    </source>
</evidence>
<feature type="non-terminal residue" evidence="15">
    <location>
        <position position="1"/>
    </location>
</feature>
<dbReference type="GO" id="GO:0016020">
    <property type="term" value="C:membrane"/>
    <property type="evidence" value="ECO:0007669"/>
    <property type="project" value="UniProtKB-SubCell"/>
</dbReference>
<evidence type="ECO:0000313" key="16">
    <source>
        <dbReference type="Proteomes" id="UP000095767"/>
    </source>
</evidence>
<dbReference type="Pfam" id="PF13639">
    <property type="entry name" value="zf-RING_2"/>
    <property type="match status" value="1"/>
</dbReference>
<evidence type="ECO:0000256" key="4">
    <source>
        <dbReference type="ARBA" id="ARBA00012483"/>
    </source>
</evidence>
<evidence type="ECO:0000313" key="15">
    <source>
        <dbReference type="EMBL" id="OEL28716.1"/>
    </source>
</evidence>
<comment type="pathway">
    <text evidence="3">Protein modification; protein ubiquitination.</text>
</comment>
<proteinExistence type="predicted"/>
<dbReference type="InterPro" id="IPR001841">
    <property type="entry name" value="Znf_RING"/>
</dbReference>
<dbReference type="Proteomes" id="UP000095767">
    <property type="component" value="Unassembled WGS sequence"/>
</dbReference>
<dbReference type="GO" id="GO:0016567">
    <property type="term" value="P:protein ubiquitination"/>
    <property type="evidence" value="ECO:0007669"/>
    <property type="project" value="InterPro"/>
</dbReference>
<dbReference type="OrthoDB" id="644023at2759"/>
<reference evidence="15 16" key="1">
    <citation type="submission" date="2016-09" db="EMBL/GenBank/DDBJ databases">
        <title>The draft genome of Dichanthelium oligosanthes: A C3 panicoid grass species.</title>
        <authorList>
            <person name="Studer A.J."/>
            <person name="Schnable J.C."/>
            <person name="Brutnell T.P."/>
        </authorList>
    </citation>
    <scope>NUCLEOTIDE SEQUENCE [LARGE SCALE GENOMIC DNA]</scope>
    <source>
        <strain evidence="16">cv. Kellogg 1175</strain>
        <tissue evidence="15">Leaf</tissue>
    </source>
</reference>
<dbReference type="Gene3D" id="3.30.40.10">
    <property type="entry name" value="Zinc/RING finger domain, C3HC4 (zinc finger)"/>
    <property type="match status" value="1"/>
</dbReference>
<gene>
    <name evidence="15" type="ORF">BAE44_0010266</name>
</gene>
<dbReference type="PROSITE" id="PS50089">
    <property type="entry name" value="ZF_RING_2"/>
    <property type="match status" value="1"/>
</dbReference>
<keyword evidence="9" id="KW-0833">Ubl conjugation pathway</keyword>
<dbReference type="InterPro" id="IPR013083">
    <property type="entry name" value="Znf_RING/FYVE/PHD"/>
</dbReference>
<evidence type="ECO:0000256" key="6">
    <source>
        <dbReference type="ARBA" id="ARBA00022692"/>
    </source>
</evidence>
<feature type="domain" description="RING-type" evidence="14">
    <location>
        <begin position="16"/>
        <end position="40"/>
    </location>
</feature>
<comment type="catalytic activity">
    <reaction evidence="1">
        <text>S-ubiquitinyl-[E2 ubiquitin-conjugating enzyme]-L-cysteine + [acceptor protein]-L-lysine = [E2 ubiquitin-conjugating enzyme]-L-cysteine + N(6)-ubiquitinyl-[acceptor protein]-L-lysine.</text>
        <dbReference type="EC" id="2.3.2.27"/>
    </reaction>
</comment>
<dbReference type="PANTHER" id="PTHR46913:SF1">
    <property type="entry name" value="RING-H2 FINGER PROTEIN ATL16"/>
    <property type="match status" value="1"/>
</dbReference>
<keyword evidence="16" id="KW-1185">Reference proteome</keyword>
<sequence length="60" mass="6675">LVEYQRGERCLVLPGCTHIFHKGCVARWLRQGKATCPICRATIVAMPAEQCIISTAEDMV</sequence>
<dbReference type="EMBL" id="LWDX02029267">
    <property type="protein sequence ID" value="OEL28716.1"/>
    <property type="molecule type" value="Genomic_DNA"/>
</dbReference>
<comment type="subcellular location">
    <subcellularLocation>
        <location evidence="2">Membrane</location>
        <topology evidence="2">Single-pass membrane protein</topology>
    </subcellularLocation>
</comment>
<keyword evidence="11" id="KW-1133">Transmembrane helix</keyword>
<dbReference type="GO" id="GO:0061630">
    <property type="term" value="F:ubiquitin protein ligase activity"/>
    <property type="evidence" value="ECO:0007669"/>
    <property type="project" value="UniProtKB-EC"/>
</dbReference>
<keyword evidence="12" id="KW-0472">Membrane</keyword>
<evidence type="ECO:0000256" key="2">
    <source>
        <dbReference type="ARBA" id="ARBA00004167"/>
    </source>
</evidence>
<keyword evidence="8 13" id="KW-0863">Zinc-finger</keyword>
<dbReference type="PANTHER" id="PTHR46913">
    <property type="entry name" value="RING-H2 FINGER PROTEIN ATL16"/>
    <property type="match status" value="1"/>
</dbReference>
<evidence type="ECO:0000256" key="5">
    <source>
        <dbReference type="ARBA" id="ARBA00022679"/>
    </source>
</evidence>
<dbReference type="EC" id="2.3.2.27" evidence="4"/>
<evidence type="ECO:0000256" key="1">
    <source>
        <dbReference type="ARBA" id="ARBA00000900"/>
    </source>
</evidence>
<keyword evidence="7" id="KW-0479">Metal-binding</keyword>
<dbReference type="InterPro" id="IPR044600">
    <property type="entry name" value="ATL1/ATL16-like"/>
</dbReference>
<keyword evidence="6" id="KW-0812">Transmembrane</keyword>
<keyword evidence="5" id="KW-0808">Transferase</keyword>
<keyword evidence="10" id="KW-0862">Zinc</keyword>